<evidence type="ECO:0000256" key="7">
    <source>
        <dbReference type="SAM" id="Phobius"/>
    </source>
</evidence>
<gene>
    <name evidence="8" type="primary">cydB</name>
    <name evidence="8" type="ORF">ACFOKA_13280</name>
</gene>
<dbReference type="NCBIfam" id="TIGR00203">
    <property type="entry name" value="cydB"/>
    <property type="match status" value="1"/>
</dbReference>
<feature type="transmembrane region" description="Helical" evidence="7">
    <location>
        <begin position="258"/>
        <end position="277"/>
    </location>
</feature>
<dbReference type="Proteomes" id="UP001595444">
    <property type="component" value="Unassembled WGS sequence"/>
</dbReference>
<organism evidence="8 9">
    <name type="scientific">Kordiimonas pumila</name>
    <dbReference type="NCBI Taxonomy" id="2161677"/>
    <lineage>
        <taxon>Bacteria</taxon>
        <taxon>Pseudomonadati</taxon>
        <taxon>Pseudomonadota</taxon>
        <taxon>Alphaproteobacteria</taxon>
        <taxon>Kordiimonadales</taxon>
        <taxon>Kordiimonadaceae</taxon>
        <taxon>Kordiimonas</taxon>
    </lineage>
</organism>
<evidence type="ECO:0000256" key="1">
    <source>
        <dbReference type="ARBA" id="ARBA00004651"/>
    </source>
</evidence>
<dbReference type="PANTHER" id="PTHR43141:SF4">
    <property type="entry name" value="CYTOCHROME BD2 SUBUNIT II"/>
    <property type="match status" value="1"/>
</dbReference>
<name>A0ABV7D6Y3_9PROT</name>
<keyword evidence="9" id="KW-1185">Reference proteome</keyword>
<evidence type="ECO:0000313" key="8">
    <source>
        <dbReference type="EMBL" id="MFC3052881.1"/>
    </source>
</evidence>
<dbReference type="PANTHER" id="PTHR43141">
    <property type="entry name" value="CYTOCHROME BD2 SUBUNIT II"/>
    <property type="match status" value="1"/>
</dbReference>
<evidence type="ECO:0000256" key="2">
    <source>
        <dbReference type="ARBA" id="ARBA00007543"/>
    </source>
</evidence>
<evidence type="ECO:0000256" key="6">
    <source>
        <dbReference type="ARBA" id="ARBA00023136"/>
    </source>
</evidence>
<dbReference type="PIRSF" id="PIRSF000267">
    <property type="entry name" value="Cyt_oxidse_sub2"/>
    <property type="match status" value="1"/>
</dbReference>
<evidence type="ECO:0000256" key="4">
    <source>
        <dbReference type="ARBA" id="ARBA00022692"/>
    </source>
</evidence>
<keyword evidence="5 7" id="KW-1133">Transmembrane helix</keyword>
<accession>A0ABV7D6Y3</accession>
<protein>
    <submittedName>
        <fullName evidence="8">Cytochrome d ubiquinol oxidase subunit II</fullName>
    </submittedName>
</protein>
<keyword evidence="3" id="KW-1003">Cell membrane</keyword>
<reference evidence="9" key="1">
    <citation type="journal article" date="2019" name="Int. J. Syst. Evol. Microbiol.">
        <title>The Global Catalogue of Microorganisms (GCM) 10K type strain sequencing project: providing services to taxonomists for standard genome sequencing and annotation.</title>
        <authorList>
            <consortium name="The Broad Institute Genomics Platform"/>
            <consortium name="The Broad Institute Genome Sequencing Center for Infectious Disease"/>
            <person name="Wu L."/>
            <person name="Ma J."/>
        </authorList>
    </citation>
    <scope>NUCLEOTIDE SEQUENCE [LARGE SCALE GENOMIC DNA]</scope>
    <source>
        <strain evidence="9">KCTC 62164</strain>
    </source>
</reference>
<dbReference type="EMBL" id="JBHRSL010000010">
    <property type="protein sequence ID" value="MFC3052881.1"/>
    <property type="molecule type" value="Genomic_DNA"/>
</dbReference>
<keyword evidence="6 7" id="KW-0472">Membrane</keyword>
<comment type="similarity">
    <text evidence="2">Belongs to the cytochrome ubiquinol oxidase subunit 2 family.</text>
</comment>
<feature type="transmembrane region" description="Helical" evidence="7">
    <location>
        <begin position="191"/>
        <end position="210"/>
    </location>
</feature>
<feature type="transmembrane region" description="Helical" evidence="7">
    <location>
        <begin position="6"/>
        <end position="36"/>
    </location>
</feature>
<evidence type="ECO:0000256" key="3">
    <source>
        <dbReference type="ARBA" id="ARBA00022475"/>
    </source>
</evidence>
<keyword evidence="4 7" id="KW-0812">Transmembrane</keyword>
<comment type="subcellular location">
    <subcellularLocation>
        <location evidence="1">Cell membrane</location>
        <topology evidence="1">Multi-pass membrane protein</topology>
    </subcellularLocation>
</comment>
<feature type="transmembrane region" description="Helical" evidence="7">
    <location>
        <begin position="82"/>
        <end position="100"/>
    </location>
</feature>
<feature type="transmembrane region" description="Helical" evidence="7">
    <location>
        <begin position="112"/>
        <end position="136"/>
    </location>
</feature>
<feature type="transmembrane region" description="Helical" evidence="7">
    <location>
        <begin position="156"/>
        <end position="179"/>
    </location>
</feature>
<feature type="transmembrane region" description="Helical" evidence="7">
    <location>
        <begin position="222"/>
        <end position="246"/>
    </location>
</feature>
<comment type="caution">
    <text evidence="8">The sequence shown here is derived from an EMBL/GenBank/DDBJ whole genome shotgun (WGS) entry which is preliminary data.</text>
</comment>
<evidence type="ECO:0000256" key="5">
    <source>
        <dbReference type="ARBA" id="ARBA00022989"/>
    </source>
</evidence>
<dbReference type="RefSeq" id="WP_194213482.1">
    <property type="nucleotide sequence ID" value="NZ_CP061205.1"/>
</dbReference>
<evidence type="ECO:0000313" key="9">
    <source>
        <dbReference type="Proteomes" id="UP001595444"/>
    </source>
</evidence>
<sequence length="333" mass="36762">MFDLPLIWSFLIATAILIYVILDGFDLGLGILFPFLETHEDRDTAMNSVAPVWDGNETWLILGGGGLFATFPLAYALLMPALYVPILAMLFGLIFRGVAFEFRWRDPAHRHFWDFAFTTGSITATFSQGIALGAFIQGVDVDGRAYAGGWWDWLTPFSMLTGLALIAGYALLGSTWLVMKTEGRLGEKAVRYARVTGVATVAFIAIISGATLSLDPRFMATWLSWPAILYTAPVPFAVALAGFMLWRFLSAKMDYRPFLTAIALFVLCFIGLGISLFPYIVPLEVTIWDAAAPDESLLFLLVGTAVLLPIILGYTAYAYWVFRGKMKPGEGYH</sequence>
<dbReference type="Pfam" id="PF02322">
    <property type="entry name" value="Cyt_bd_oxida_II"/>
    <property type="match status" value="1"/>
</dbReference>
<proteinExistence type="inferred from homology"/>
<dbReference type="InterPro" id="IPR003317">
    <property type="entry name" value="Cyt-d_oxidase_su2"/>
</dbReference>
<feature type="transmembrane region" description="Helical" evidence="7">
    <location>
        <begin position="297"/>
        <end position="322"/>
    </location>
</feature>